<dbReference type="SUPFAM" id="SSF48452">
    <property type="entry name" value="TPR-like"/>
    <property type="match status" value="2"/>
</dbReference>
<dbReference type="AlphaFoldDB" id="A0AAD7C6R0"/>
<keyword evidence="3" id="KW-1185">Reference proteome</keyword>
<dbReference type="CDD" id="cd21037">
    <property type="entry name" value="MLKL_NTD"/>
    <property type="match status" value="1"/>
</dbReference>
<dbReference type="NCBIfam" id="NF040586">
    <property type="entry name" value="FxSxx_TPR"/>
    <property type="match status" value="1"/>
</dbReference>
<dbReference type="PANTHER" id="PTHR46082">
    <property type="entry name" value="ATP/GTP-BINDING PROTEIN-RELATED"/>
    <property type="match status" value="1"/>
</dbReference>
<proteinExistence type="predicted"/>
<feature type="domain" description="DUF7779" evidence="1">
    <location>
        <begin position="379"/>
        <end position="488"/>
    </location>
</feature>
<accession>A0AAD7C6R0</accession>
<gene>
    <name evidence="2" type="ORF">B0H17DRAFT_1023159</name>
</gene>
<dbReference type="Gene3D" id="1.25.40.10">
    <property type="entry name" value="Tetratricopeptide repeat domain"/>
    <property type="match status" value="2"/>
</dbReference>
<sequence length="815" mass="91449">MVVIILETVEKVKKNRDDVKELCANIMEIVSIIQNQLSSHGDTAAVKFKGLCEDFEGVLQGILKAVQQMQTEPRGFRIRFKEVVKLGSVADAISGHRFRIQELRSNFLLMATIDINLHLHKALSIGMSSSLPPTPVTQSITKCPLPSRIFHGRQIILDTMHQFFKQNLGKQHIFLLHGLGGSGKTQIALKFIQESSSCFSDIFLIDTSTIETIDTGLKNIAETKNVGSTADHALEWLSNQPEEWLVLFDNADHPNINLHKFFPACTHGHILITSRNPGLRVYAGSHCLVSDMEELDATELLLKSAGEDITPGNKGTAAGIALWYLPLAIVQAGAFISKSGALGTYLDLFKKNKAQLLREQPTQSHSDYAWTVYTTWQISFEQLTKEAKTLLQLWSFLHHEGISEEIFSRASSYKCHSYSSGPSEEELCEPIKFISQFMDPAGVWDSLHFIEVITELKSYSLVNFDPDKKSFSVHPLVHSWIRTTLTDPETCHYSMVAIVGMAICGVPNQDKLLASFKLLPHVDSLIRGNRNVKPDFRYEYGELYWWTGRLKDAEQLELAVVQNRRDILGDDHPDTLHAMASLASTYHKLGRLKEAEHLQIVVLEKQKEILEEDHPDTLHAMGNLASTFHNLGQLKEAEELEVVVFEKRIKILGEDHPGTLRAMVNLASTYYKLGQLKEAEELEVVVLEKRRKILGEDHPDTLNVIGHLASTYHDLGQLKEAEELRVVVLEKRRKILGEDHPDTLHTMDNLAATHCRLGRFSKAEKLYVGLLAKHKAVLGDNHRDTIQTMGNLAVTRQAMDGTGTESETDSTSSLD</sequence>
<dbReference type="PANTHER" id="PTHR46082:SF6">
    <property type="entry name" value="AAA+ ATPASE DOMAIN-CONTAINING PROTEIN-RELATED"/>
    <property type="match status" value="1"/>
</dbReference>
<dbReference type="InterPro" id="IPR027417">
    <property type="entry name" value="P-loop_NTPase"/>
</dbReference>
<dbReference type="Proteomes" id="UP001221757">
    <property type="component" value="Unassembled WGS sequence"/>
</dbReference>
<dbReference type="InterPro" id="IPR053137">
    <property type="entry name" value="NLR-like"/>
</dbReference>
<dbReference type="InterPro" id="IPR059179">
    <property type="entry name" value="MLKL-like_MCAfunc"/>
</dbReference>
<dbReference type="InterPro" id="IPR011990">
    <property type="entry name" value="TPR-like_helical_dom_sf"/>
</dbReference>
<dbReference type="EMBL" id="JARKIE010000429">
    <property type="protein sequence ID" value="KAJ7640516.1"/>
    <property type="molecule type" value="Genomic_DNA"/>
</dbReference>
<protein>
    <submittedName>
        <fullName evidence="2">P-loop containing nucleoside triphosphate hydrolase protein</fullName>
    </submittedName>
</protein>
<dbReference type="Pfam" id="PF13424">
    <property type="entry name" value="TPR_12"/>
    <property type="match status" value="1"/>
</dbReference>
<reference evidence="2" key="1">
    <citation type="submission" date="2023-03" db="EMBL/GenBank/DDBJ databases">
        <title>Massive genome expansion in bonnet fungi (Mycena s.s.) driven by repeated elements and novel gene families across ecological guilds.</title>
        <authorList>
            <consortium name="Lawrence Berkeley National Laboratory"/>
            <person name="Harder C.B."/>
            <person name="Miyauchi S."/>
            <person name="Viragh M."/>
            <person name="Kuo A."/>
            <person name="Thoen E."/>
            <person name="Andreopoulos B."/>
            <person name="Lu D."/>
            <person name="Skrede I."/>
            <person name="Drula E."/>
            <person name="Henrissat B."/>
            <person name="Morin E."/>
            <person name="Kohler A."/>
            <person name="Barry K."/>
            <person name="LaButti K."/>
            <person name="Morin E."/>
            <person name="Salamov A."/>
            <person name="Lipzen A."/>
            <person name="Mereny Z."/>
            <person name="Hegedus B."/>
            <person name="Baldrian P."/>
            <person name="Stursova M."/>
            <person name="Weitz H."/>
            <person name="Taylor A."/>
            <person name="Grigoriev I.V."/>
            <person name="Nagy L.G."/>
            <person name="Martin F."/>
            <person name="Kauserud H."/>
        </authorList>
    </citation>
    <scope>NUCLEOTIDE SEQUENCE</scope>
    <source>
        <strain evidence="2">CBHHK067</strain>
    </source>
</reference>
<evidence type="ECO:0000313" key="3">
    <source>
        <dbReference type="Proteomes" id="UP001221757"/>
    </source>
</evidence>
<evidence type="ECO:0000259" key="1">
    <source>
        <dbReference type="Pfam" id="PF25000"/>
    </source>
</evidence>
<comment type="caution">
    <text evidence="2">The sequence shown here is derived from an EMBL/GenBank/DDBJ whole genome shotgun (WGS) entry which is preliminary data.</text>
</comment>
<dbReference type="Pfam" id="PF13374">
    <property type="entry name" value="TPR_10"/>
    <property type="match status" value="4"/>
</dbReference>
<dbReference type="Gene3D" id="3.40.50.300">
    <property type="entry name" value="P-loop containing nucleotide triphosphate hydrolases"/>
    <property type="match status" value="1"/>
</dbReference>
<organism evidence="2 3">
    <name type="scientific">Mycena rosella</name>
    <name type="common">Pink bonnet</name>
    <name type="synonym">Agaricus rosellus</name>
    <dbReference type="NCBI Taxonomy" id="1033263"/>
    <lineage>
        <taxon>Eukaryota</taxon>
        <taxon>Fungi</taxon>
        <taxon>Dikarya</taxon>
        <taxon>Basidiomycota</taxon>
        <taxon>Agaricomycotina</taxon>
        <taxon>Agaricomycetes</taxon>
        <taxon>Agaricomycetidae</taxon>
        <taxon>Agaricales</taxon>
        <taxon>Marasmiineae</taxon>
        <taxon>Mycenaceae</taxon>
        <taxon>Mycena</taxon>
    </lineage>
</organism>
<name>A0AAD7C6R0_MYCRO</name>
<dbReference type="Pfam" id="PF25000">
    <property type="entry name" value="DUF7779"/>
    <property type="match status" value="1"/>
</dbReference>
<keyword evidence="2" id="KW-0378">Hydrolase</keyword>
<evidence type="ECO:0000313" key="2">
    <source>
        <dbReference type="EMBL" id="KAJ7640516.1"/>
    </source>
</evidence>
<dbReference type="GO" id="GO:0016787">
    <property type="term" value="F:hydrolase activity"/>
    <property type="evidence" value="ECO:0007669"/>
    <property type="project" value="UniProtKB-KW"/>
</dbReference>
<dbReference type="InterPro" id="IPR056681">
    <property type="entry name" value="DUF7779"/>
</dbReference>
<dbReference type="SUPFAM" id="SSF52540">
    <property type="entry name" value="P-loop containing nucleoside triphosphate hydrolases"/>
    <property type="match status" value="1"/>
</dbReference>